<dbReference type="RefSeq" id="WP_124947031.1">
    <property type="nucleotide sequence ID" value="NZ_BHVT01000057.1"/>
</dbReference>
<keyword evidence="2" id="KW-1185">Reference proteome</keyword>
<organism evidence="1 2">
    <name type="scientific">Sulfurirhabdus autotrophica</name>
    <dbReference type="NCBI Taxonomy" id="1706046"/>
    <lineage>
        <taxon>Bacteria</taxon>
        <taxon>Pseudomonadati</taxon>
        <taxon>Pseudomonadota</taxon>
        <taxon>Betaproteobacteria</taxon>
        <taxon>Nitrosomonadales</taxon>
        <taxon>Sulfuricellaceae</taxon>
        <taxon>Sulfurirhabdus</taxon>
    </lineage>
</organism>
<evidence type="ECO:0000313" key="2">
    <source>
        <dbReference type="Proteomes" id="UP000295367"/>
    </source>
</evidence>
<name>A0A4R3YCE5_9PROT</name>
<protein>
    <submittedName>
        <fullName evidence="1">Uncharacterized protein</fullName>
    </submittedName>
</protein>
<gene>
    <name evidence="1" type="ORF">EDC63_102180</name>
</gene>
<accession>A0A4R3YCE5</accession>
<reference evidence="1 2" key="1">
    <citation type="submission" date="2019-03" db="EMBL/GenBank/DDBJ databases">
        <title>Genomic Encyclopedia of Type Strains, Phase IV (KMG-IV): sequencing the most valuable type-strain genomes for metagenomic binning, comparative biology and taxonomic classification.</title>
        <authorList>
            <person name="Goeker M."/>
        </authorList>
    </citation>
    <scope>NUCLEOTIDE SEQUENCE [LARGE SCALE GENOMIC DNA]</scope>
    <source>
        <strain evidence="1 2">DSM 100309</strain>
    </source>
</reference>
<sequence>MILICTHCYLSPSSGDKSGKIPAQETMVVCDLKLAVLPKPVAAVSDETSQRCISCGQEVFLGRHQSTWYKR</sequence>
<dbReference type="EMBL" id="SMCO01000002">
    <property type="protein sequence ID" value="TCV89660.1"/>
    <property type="molecule type" value="Genomic_DNA"/>
</dbReference>
<proteinExistence type="predicted"/>
<dbReference type="Proteomes" id="UP000295367">
    <property type="component" value="Unassembled WGS sequence"/>
</dbReference>
<comment type="caution">
    <text evidence="1">The sequence shown here is derived from an EMBL/GenBank/DDBJ whole genome shotgun (WGS) entry which is preliminary data.</text>
</comment>
<evidence type="ECO:0000313" key="1">
    <source>
        <dbReference type="EMBL" id="TCV89660.1"/>
    </source>
</evidence>
<dbReference type="AlphaFoldDB" id="A0A4R3YCE5"/>